<dbReference type="PROSITE" id="PS51257">
    <property type="entry name" value="PROKAR_LIPOPROTEIN"/>
    <property type="match status" value="1"/>
</dbReference>
<evidence type="ECO:0000313" key="3">
    <source>
        <dbReference type="EMBL" id="KAB4476089.1"/>
    </source>
</evidence>
<dbReference type="KEGG" id="btho:Btheta7330_01215"/>
<comment type="caution">
    <text evidence="4">The sequence shown here is derived from an EMBL/GenBank/DDBJ whole genome shotgun (WGS) entry which is preliminary data.</text>
</comment>
<evidence type="ECO:0000313" key="5">
    <source>
        <dbReference type="Proteomes" id="UP000284785"/>
    </source>
</evidence>
<evidence type="ECO:0000256" key="1">
    <source>
        <dbReference type="SAM" id="MobiDB-lite"/>
    </source>
</evidence>
<feature type="chain" id="PRO_5041597351" evidence="2">
    <location>
        <begin position="23"/>
        <end position="666"/>
    </location>
</feature>
<dbReference type="Proteomes" id="UP000436858">
    <property type="component" value="Unassembled WGS sequence"/>
</dbReference>
<dbReference type="EMBL" id="WCRY01000025">
    <property type="protein sequence ID" value="KAB4476089.1"/>
    <property type="molecule type" value="Genomic_DNA"/>
</dbReference>
<name>A0A0P0EP75_BACT4</name>
<dbReference type="InterPro" id="IPR025584">
    <property type="entry name" value="Cthe_2159"/>
</dbReference>
<gene>
    <name evidence="4" type="ORF">DW780_22155</name>
    <name evidence="3" type="ORF">GAN91_21005</name>
</gene>
<dbReference type="AlphaFoldDB" id="A0A0P0EP75"/>
<proteinExistence type="predicted"/>
<evidence type="ECO:0000313" key="4">
    <source>
        <dbReference type="EMBL" id="RHD82387.1"/>
    </source>
</evidence>
<dbReference type="OMA" id="QPSILMY"/>
<evidence type="ECO:0000256" key="2">
    <source>
        <dbReference type="SAM" id="SignalP"/>
    </source>
</evidence>
<dbReference type="EMBL" id="QSJP01000026">
    <property type="protein sequence ID" value="RHD82387.1"/>
    <property type="molecule type" value="Genomic_DNA"/>
</dbReference>
<dbReference type="Pfam" id="PF14262">
    <property type="entry name" value="Cthe_2159"/>
    <property type="match status" value="2"/>
</dbReference>
<keyword evidence="2" id="KW-0732">Signal</keyword>
<feature type="compositionally biased region" description="Gly residues" evidence="1">
    <location>
        <begin position="652"/>
        <end position="666"/>
    </location>
</feature>
<dbReference type="RefSeq" id="WP_011107987.1">
    <property type="nucleotide sequence ID" value="NZ_CABJDH010000023.1"/>
</dbReference>
<reference evidence="3 6" key="2">
    <citation type="journal article" date="2019" name="Nat. Med.">
        <title>A library of human gut bacterial isolates paired with longitudinal multiomics data enables mechanistic microbiome research.</title>
        <authorList>
            <person name="Poyet M."/>
            <person name="Groussin M."/>
            <person name="Gibbons S.M."/>
            <person name="Avila-Pacheco J."/>
            <person name="Jiang X."/>
            <person name="Kearney S.M."/>
            <person name="Perrotta A.R."/>
            <person name="Berdy B."/>
            <person name="Zhao S."/>
            <person name="Lieberman T.D."/>
            <person name="Swanson P.K."/>
            <person name="Smith M."/>
            <person name="Roesemann S."/>
            <person name="Alexander J.E."/>
            <person name="Rich S.A."/>
            <person name="Livny J."/>
            <person name="Vlamakis H."/>
            <person name="Clish C."/>
            <person name="Bullock K."/>
            <person name="Deik A."/>
            <person name="Scott J."/>
            <person name="Pierce K.A."/>
            <person name="Xavier R.J."/>
            <person name="Alm E.J."/>
        </authorList>
    </citation>
    <scope>NUCLEOTIDE SEQUENCE [LARGE SCALE GENOMIC DNA]</scope>
    <source>
        <strain evidence="3 6">BIOML-A162</strain>
    </source>
</reference>
<dbReference type="SUPFAM" id="SSF51126">
    <property type="entry name" value="Pectin lyase-like"/>
    <property type="match status" value="1"/>
</dbReference>
<feature type="region of interest" description="Disordered" evidence="1">
    <location>
        <begin position="26"/>
        <end position="52"/>
    </location>
</feature>
<dbReference type="Proteomes" id="UP000284785">
    <property type="component" value="Unassembled WGS sequence"/>
</dbReference>
<reference evidence="4 5" key="1">
    <citation type="submission" date="2018-08" db="EMBL/GenBank/DDBJ databases">
        <title>A genome reference for cultivated species of the human gut microbiota.</title>
        <authorList>
            <person name="Zou Y."/>
            <person name="Xue W."/>
            <person name="Luo G."/>
        </authorList>
    </citation>
    <scope>NUCLEOTIDE SEQUENCE [LARGE SCALE GENOMIC DNA]</scope>
    <source>
        <strain evidence="4 5">AM30-26</strain>
    </source>
</reference>
<accession>A0A0P0EP75</accession>
<protein>
    <submittedName>
        <fullName evidence="4">Carbohydrate-binding domain-containing protein</fullName>
    </submittedName>
</protein>
<dbReference type="InterPro" id="IPR011050">
    <property type="entry name" value="Pectin_lyase_fold/virulence"/>
</dbReference>
<feature type="region of interest" description="Disordered" evidence="1">
    <location>
        <begin position="647"/>
        <end position="666"/>
    </location>
</feature>
<sequence>MKKNVLFLMLSSLLLLSVSCTTDSTEFDEGKWGGGSDEEGGSQPNPTVPEESDDLLNFTIAFDESDRTTYGSMSETVVTDENDANYDDFIENSSFTSVVTVSYDGATATVSNEVDGVSVSQNGAHIVVNSTVKGIEYVLKGATTDGSFKVYSEKKFKLSLSGTSIHNPVGAAINIQSSKRVFVVCAEGTTNTLTDGTSYTLTDGEDMKSCFFSEGQLIFSGSGSLSVTGNYKHAIVSDEYIRLRSGCNISVPSAVKDGIHTNDAVIIGGGVLNISSTEDAIQCEDGGITMTGGFVKVATTADKAHGFKSELDVIISGGALQAEVTGAGSKGISCNGNLTVSGGKITAFTSQKPLYEDDDLSSCAGIKCDGDIVIEGGEIALQSTGAAGKGMNCDGSITIHDGTVKVITTGTQYVYGKLDSSAKAMKAEGALTINGGTVLVRATGGEGSEGIESKSVLTVNDGMIAALCYDDCMNASNSIVINGGSIYCYSSGNDGIDSNGTLTITGGVVIASGTTSPEDGFDCDQNTFKITGGIVLGIGGGTSTPTSSVCTQRSVIYGGSGSNGEILNIQSADGTNVLTYQIPRNYSQMTLLFSSPNLASGGSYTISKGGSVSGGSEFFGLYTGSSYSGGTQAATFTAGSMVTQVGNVNSNPGGGQPGGGGRPGGW</sequence>
<feature type="signal peptide" evidence="2">
    <location>
        <begin position="1"/>
        <end position="22"/>
    </location>
</feature>
<dbReference type="GeneID" id="60927784"/>
<organism evidence="4 5">
    <name type="scientific">Bacteroides thetaiotaomicron</name>
    <dbReference type="NCBI Taxonomy" id="818"/>
    <lineage>
        <taxon>Bacteria</taxon>
        <taxon>Pseudomonadati</taxon>
        <taxon>Bacteroidota</taxon>
        <taxon>Bacteroidia</taxon>
        <taxon>Bacteroidales</taxon>
        <taxon>Bacteroidaceae</taxon>
        <taxon>Bacteroides</taxon>
    </lineage>
</organism>
<evidence type="ECO:0000313" key="6">
    <source>
        <dbReference type="Proteomes" id="UP000436858"/>
    </source>
</evidence>